<dbReference type="NCBIfam" id="TIGR03562">
    <property type="entry name" value="osmo_induc_OsmC"/>
    <property type="match status" value="1"/>
</dbReference>
<dbReference type="OrthoDB" id="9807532at2"/>
<dbReference type="InterPro" id="IPR052707">
    <property type="entry name" value="OsmC_Ohr_Peroxiredoxin"/>
</dbReference>
<proteinExistence type="predicted"/>
<dbReference type="AlphaFoldDB" id="A0A238VS84"/>
<dbReference type="RefSeq" id="WP_089335511.1">
    <property type="nucleotide sequence ID" value="NZ_FZNO01000004.1"/>
</dbReference>
<feature type="region of interest" description="Disordered" evidence="1">
    <location>
        <begin position="1"/>
        <end position="21"/>
    </location>
</feature>
<dbReference type="GO" id="GO:0004601">
    <property type="term" value="F:peroxidase activity"/>
    <property type="evidence" value="ECO:0007669"/>
    <property type="project" value="InterPro"/>
</dbReference>
<dbReference type="Proteomes" id="UP000198403">
    <property type="component" value="Unassembled WGS sequence"/>
</dbReference>
<dbReference type="InterPro" id="IPR036102">
    <property type="entry name" value="OsmC/Ohrsf"/>
</dbReference>
<reference evidence="2 3" key="1">
    <citation type="submission" date="2017-06" db="EMBL/GenBank/DDBJ databases">
        <authorList>
            <person name="Kim H.J."/>
            <person name="Triplett B.A."/>
        </authorList>
    </citation>
    <scope>NUCLEOTIDE SEQUENCE [LARGE SCALE GENOMIC DNA]</scope>
    <source>
        <strain evidence="2 3">DSM 44272</strain>
    </source>
</reference>
<keyword evidence="3" id="KW-1185">Reference proteome</keyword>
<dbReference type="InterPro" id="IPR015946">
    <property type="entry name" value="KH_dom-like_a/b"/>
</dbReference>
<dbReference type="GO" id="GO:0006979">
    <property type="term" value="P:response to oxidative stress"/>
    <property type="evidence" value="ECO:0007669"/>
    <property type="project" value="InterPro"/>
</dbReference>
<accession>A0A238VS84</accession>
<dbReference type="SUPFAM" id="SSF82784">
    <property type="entry name" value="OsmC-like"/>
    <property type="match status" value="1"/>
</dbReference>
<dbReference type="Gene3D" id="3.30.300.20">
    <property type="match status" value="1"/>
</dbReference>
<protein>
    <submittedName>
        <fullName evidence="2">Osmotically inducible protein OsmC</fullName>
    </submittedName>
</protein>
<name>A0A238VS84_9ACTN</name>
<dbReference type="InterPro" id="IPR003718">
    <property type="entry name" value="OsmC/Ohr_fam"/>
</dbReference>
<gene>
    <name evidence="2" type="ORF">SAMN06272737_104105</name>
</gene>
<evidence type="ECO:0000313" key="3">
    <source>
        <dbReference type="Proteomes" id="UP000198403"/>
    </source>
</evidence>
<evidence type="ECO:0000313" key="2">
    <source>
        <dbReference type="EMBL" id="SNR36369.1"/>
    </source>
</evidence>
<sequence length="146" mass="14856">MATRTARTAWNGTLQDGSGQVELSSSKLGTYEVSWPKRTSDEADGTTSPEELIAASHSACFSMAMSGEIAKAGGTPQALEVTADVGFGPDKEGGGFMITGIKLTVRGEVDGLDAAGFEKAAQAAKVGCPVSKALTGVEITLDAALD</sequence>
<dbReference type="PANTHER" id="PTHR42830">
    <property type="entry name" value="OSMOTICALLY INDUCIBLE FAMILY PROTEIN"/>
    <property type="match status" value="1"/>
</dbReference>
<dbReference type="Pfam" id="PF02566">
    <property type="entry name" value="OsmC"/>
    <property type="match status" value="1"/>
</dbReference>
<evidence type="ECO:0000256" key="1">
    <source>
        <dbReference type="SAM" id="MobiDB-lite"/>
    </source>
</evidence>
<dbReference type="InterPro" id="IPR019904">
    <property type="entry name" value="Peroxiredoxin_OsmC"/>
</dbReference>
<dbReference type="EMBL" id="FZNO01000004">
    <property type="protein sequence ID" value="SNR36369.1"/>
    <property type="molecule type" value="Genomic_DNA"/>
</dbReference>
<dbReference type="PANTHER" id="PTHR42830:SF1">
    <property type="entry name" value="OSMOTICALLY INDUCIBLE FAMILY PROTEIN"/>
    <property type="match status" value="1"/>
</dbReference>
<organism evidence="2 3">
    <name type="scientific">Blastococcus mobilis</name>
    <dbReference type="NCBI Taxonomy" id="1938746"/>
    <lineage>
        <taxon>Bacteria</taxon>
        <taxon>Bacillati</taxon>
        <taxon>Actinomycetota</taxon>
        <taxon>Actinomycetes</taxon>
        <taxon>Geodermatophilales</taxon>
        <taxon>Geodermatophilaceae</taxon>
        <taxon>Blastococcus</taxon>
    </lineage>
</organism>